<dbReference type="AlphaFoldDB" id="A0ABC9NJC1"/>
<proteinExistence type="predicted"/>
<gene>
    <name evidence="1" type="ORF">ESCAB7627_1831</name>
</gene>
<dbReference type="InterPro" id="IPR029039">
    <property type="entry name" value="Flavoprotein-like_sf"/>
</dbReference>
<evidence type="ECO:0000313" key="2">
    <source>
        <dbReference type="Proteomes" id="UP000003042"/>
    </source>
</evidence>
<name>A0ABC9NJC1_ESCAT</name>
<comment type="caution">
    <text evidence="1">The sequence shown here is derived from an EMBL/GenBank/DDBJ whole genome shotgun (WGS) entry which is preliminary data.</text>
</comment>
<organism evidence="1 2">
    <name type="scientific">Escherichia albertii (strain TW07627)</name>
    <dbReference type="NCBI Taxonomy" id="502347"/>
    <lineage>
        <taxon>Bacteria</taxon>
        <taxon>Pseudomonadati</taxon>
        <taxon>Pseudomonadota</taxon>
        <taxon>Gammaproteobacteria</taxon>
        <taxon>Enterobacterales</taxon>
        <taxon>Enterobacteriaceae</taxon>
        <taxon>Escherichia</taxon>
    </lineage>
</organism>
<dbReference type="RefSeq" id="WP_000822902.1">
    <property type="nucleotide sequence ID" value="NZ_CH991859.1"/>
</dbReference>
<protein>
    <recommendedName>
        <fullName evidence="3">Flavodoxin family protein</fullName>
    </recommendedName>
</protein>
<dbReference type="EMBL" id="ABKX01000014">
    <property type="protein sequence ID" value="EDS90254.1"/>
    <property type="molecule type" value="Genomic_DNA"/>
</dbReference>
<dbReference type="SUPFAM" id="SSF52218">
    <property type="entry name" value="Flavoproteins"/>
    <property type="match status" value="1"/>
</dbReference>
<evidence type="ECO:0008006" key="3">
    <source>
        <dbReference type="Google" id="ProtNLM"/>
    </source>
</evidence>
<dbReference type="Gene3D" id="3.40.50.360">
    <property type="match status" value="1"/>
</dbReference>
<reference evidence="1 2" key="1">
    <citation type="submission" date="2008-02" db="EMBL/GenBank/DDBJ databases">
        <title>Annotation of Escherichia albertii TW07627.</title>
        <authorList>
            <person name="Sutton G."/>
            <person name="Whittam T.S."/>
            <person name="Sebastian Y."/>
        </authorList>
    </citation>
    <scope>NUCLEOTIDE SEQUENCE [LARGE SCALE GENOMIC DNA]</scope>
    <source>
        <strain evidence="1 2">TW07627</strain>
    </source>
</reference>
<evidence type="ECO:0000313" key="1">
    <source>
        <dbReference type="EMBL" id="EDS90254.1"/>
    </source>
</evidence>
<accession>A0ABC9NJC1</accession>
<dbReference type="Proteomes" id="UP000003042">
    <property type="component" value="Unassembled WGS sequence"/>
</dbReference>
<sequence>MKRIVIINGSPKKTASATDKLASEMQVLLPTEYVCHTVNALQLSVSRGAAHTEGGYQQICRADVLLFIFPVYADALPASLLQMMHQITPPASPTPPQVYAITQCGFYESEHTRTALRIMAHFCAQYGFCWQGGVGIGGGAMIKSDKSLAKPPTQNIHHALCALARRIVAGENEVHIDFITPSVPRWLYRMMGSLAWLPAARRHGVLRQLILSYWRKPEHH</sequence>